<feature type="compositionally biased region" description="Polar residues" evidence="1">
    <location>
        <begin position="319"/>
        <end position="338"/>
    </location>
</feature>
<accession>A0A9W4UGC8</accession>
<keyword evidence="2" id="KW-0812">Transmembrane</keyword>
<organism evidence="3 4">
    <name type="scientific">Periconia digitata</name>
    <dbReference type="NCBI Taxonomy" id="1303443"/>
    <lineage>
        <taxon>Eukaryota</taxon>
        <taxon>Fungi</taxon>
        <taxon>Dikarya</taxon>
        <taxon>Ascomycota</taxon>
        <taxon>Pezizomycotina</taxon>
        <taxon>Dothideomycetes</taxon>
        <taxon>Pleosporomycetidae</taxon>
        <taxon>Pleosporales</taxon>
        <taxon>Massarineae</taxon>
        <taxon>Periconiaceae</taxon>
        <taxon>Periconia</taxon>
    </lineage>
</organism>
<feature type="compositionally biased region" description="Basic and acidic residues" evidence="1">
    <location>
        <begin position="97"/>
        <end position="113"/>
    </location>
</feature>
<feature type="region of interest" description="Disordered" evidence="1">
    <location>
        <begin position="863"/>
        <end position="888"/>
    </location>
</feature>
<feature type="transmembrane region" description="Helical" evidence="2">
    <location>
        <begin position="1093"/>
        <end position="1114"/>
    </location>
</feature>
<feature type="transmembrane region" description="Helical" evidence="2">
    <location>
        <begin position="1064"/>
        <end position="1087"/>
    </location>
</feature>
<dbReference type="AlphaFoldDB" id="A0A9W4UGC8"/>
<reference evidence="3" key="1">
    <citation type="submission" date="2023-01" db="EMBL/GenBank/DDBJ databases">
        <authorList>
            <person name="Van Ghelder C."/>
            <person name="Rancurel C."/>
        </authorList>
    </citation>
    <scope>NUCLEOTIDE SEQUENCE</scope>
    <source>
        <strain evidence="3">CNCM I-4278</strain>
    </source>
</reference>
<name>A0A9W4UGC8_9PLEO</name>
<dbReference type="Proteomes" id="UP001152607">
    <property type="component" value="Unassembled WGS sequence"/>
</dbReference>
<feature type="compositionally biased region" description="Polar residues" evidence="1">
    <location>
        <begin position="867"/>
        <end position="888"/>
    </location>
</feature>
<feature type="compositionally biased region" description="Basic and acidic residues" evidence="1">
    <location>
        <begin position="165"/>
        <end position="209"/>
    </location>
</feature>
<feature type="region of interest" description="Disordered" evidence="1">
    <location>
        <begin position="163"/>
        <end position="228"/>
    </location>
</feature>
<feature type="compositionally biased region" description="Basic and acidic residues" evidence="1">
    <location>
        <begin position="293"/>
        <end position="303"/>
    </location>
</feature>
<gene>
    <name evidence="3" type="ORF">PDIGIT_LOCUS8771</name>
</gene>
<feature type="compositionally biased region" description="Polar residues" evidence="1">
    <location>
        <begin position="1"/>
        <end position="19"/>
    </location>
</feature>
<dbReference type="EMBL" id="CAOQHR010000006">
    <property type="protein sequence ID" value="CAI6335686.1"/>
    <property type="molecule type" value="Genomic_DNA"/>
</dbReference>
<keyword evidence="2" id="KW-1133">Transmembrane helix</keyword>
<feature type="region of interest" description="Disordered" evidence="1">
    <location>
        <begin position="500"/>
        <end position="520"/>
    </location>
</feature>
<feature type="region of interest" description="Disordered" evidence="1">
    <location>
        <begin position="293"/>
        <end position="338"/>
    </location>
</feature>
<sequence length="1119" mass="125295">MVINSHNTPHSSVDTNATTSRHDIGVEEMIQHSMMIKRKNNETRERLLNMTQERENDVELSHSNVKEELRDTETDGVSVPGDHEMIPSGSNTPLDPLKTERRSPGAGAKDGEIHPSLPPIENTISPEKHDGGWTWGTTRPSIYIRDGQHDRAAPETNARAFKNAEQQHAEREIQREQNRRRDHLSEEENQVRLVDDQNESRHEQSKEAITHQPAAVSEPKNPKESEQLNEVIEKDEQPLFEGFLSDHDIDFEQFDHEDYIPPGMVEELGLTDFSPEDWLRSTMVDETGLEHYSPKEVTRDERPTSGNNSDLHHRRSAQMLVSRSSSETRFPASQASASNFVRSRASSTSSFGISAPGIMASHGEGPQRFQEIDVDSDSGISSYAASVLSVQSLASSATDISKGSGYSPHQIATATKELVTIFQEDTFLVSLYKSAINDSSIGPEKLQRNLRRLFKQFAEHLKGEAKDSLEYLASRLVSLKARFLAQSIVQEFSGRIASPAKDLEADHESSEDEEEEQSSTVDDAAFDDLVVFREFLVGSDAFSTLRAQIQNFAVPKTAQAQRKFLIGTKSLPETAAPDVEDEVQRIRDLLATRDSVQPGMQIDWGMIGRSRKNTEHVLQAAKASLENYQSNNRLPPKESNHRQATRTTDSFVLPSIIVAVIFGIQEDVFGFEKHPVSFVLATFALFILAGISRVLTFWFWTYVLERAYGQKLQPSNPLVSKQYDAVGIFSSNPSDDSPAVGRDRIWNKLSTKIGSWQAKLKNVSSKHFHALLIAFGCFESALEPGKVRLRWRCGCGDSFIGDFTEHQASGISNMATHMERLTGAKVTSITSHSENTAPKTTGQHPGLWLRNAMESLGSLVNKRSKQRTLPQHTPNTAVGTSTPGHGSQQGQMLHLLSCLHAGRFRKTLAQDRIESFKTDRQLFYFIRDQYRVHRGRIKGLLSLKTVKGIYFTKFRLPMGGSVELRAHNPCCIQPHVCECLPPPSRVEPSKDAEYRCEPVPSSVWPPIDPHYLSHLFKDPTCINENDTWILDQLPKRTRGELQGKVGKPADGWGIYYEEGWDRDIITLVVVLLFIVSSLVFGVTWSYFKMDVQGAFGVSSYMMASCAAMISFVAMKMDKA</sequence>
<feature type="region of interest" description="Disordered" evidence="1">
    <location>
        <begin position="1"/>
        <end position="23"/>
    </location>
</feature>
<comment type="caution">
    <text evidence="3">The sequence shown here is derived from an EMBL/GenBank/DDBJ whole genome shotgun (WGS) entry which is preliminary data.</text>
</comment>
<protein>
    <submittedName>
        <fullName evidence="3">Uncharacterized protein</fullName>
    </submittedName>
</protein>
<proteinExistence type="predicted"/>
<dbReference type="OrthoDB" id="5355526at2759"/>
<evidence type="ECO:0000256" key="1">
    <source>
        <dbReference type="SAM" id="MobiDB-lite"/>
    </source>
</evidence>
<evidence type="ECO:0000313" key="4">
    <source>
        <dbReference type="Proteomes" id="UP001152607"/>
    </source>
</evidence>
<feature type="transmembrane region" description="Helical" evidence="2">
    <location>
        <begin position="678"/>
        <end position="703"/>
    </location>
</feature>
<feature type="region of interest" description="Disordered" evidence="1">
    <location>
        <begin position="67"/>
        <end position="140"/>
    </location>
</feature>
<evidence type="ECO:0000256" key="2">
    <source>
        <dbReference type="SAM" id="Phobius"/>
    </source>
</evidence>
<keyword evidence="2" id="KW-0472">Membrane</keyword>
<keyword evidence="4" id="KW-1185">Reference proteome</keyword>
<evidence type="ECO:0000313" key="3">
    <source>
        <dbReference type="EMBL" id="CAI6335686.1"/>
    </source>
</evidence>